<dbReference type="Proteomes" id="UP001172386">
    <property type="component" value="Unassembled WGS sequence"/>
</dbReference>
<sequence>MRGPDADQMQPHQPSLLALKISSEAGCRLCQFIWMALLIGTDTEFLSQSGATDNGATLSHISEEYPGREISLVAWGGVGSNLDRIHVVTTGEIPSQDDGSDGSDIVDSTMHPDHQIGLDGVLELFAYPDDPAAWHGGLNGRPLPKTAGDSEDDFNLVRAWLQTCFTEHPNCYPPDVETPLPTRVIDVGPSDGQREPYLLESDGHVGRYVTLSHCWGGRVPLTTTSRVIEERKRSIPLVSLPKTFLDAVLITRRLGLRYLWIDSLCIIQDSKSDWEMESARMEAIYRHCYLNISARGASNVEDGCFIARPPEAPVCRLPWTCHRCSECPFTGWMYIRSPERRIENVRTTPCDTRGWILQEQLLSPRVLYYGSGQLYWECCQTTLRQDGRLDENALIRFGNFPEFKQALGVARNSSFQQTQEDQHADERQRIWYQIVEEYTRRQLTFQSDKLAAISGLAKAFQRQTGKQYIAGFWKEDLFPGLTWYRRGKIPESVADHQPSWSWAKMCGHIGFAAVMPWGITEGYLTGASCETVDVTVREAGRLNPYDNLSEARLRMKGHLVEVLYQEATAELDYLRNDSIFMLNGLALGSVTEDLLPSKWQHSGKVYCVLLNTGVSASGIVLVPKEDEKDTYSRVGMASLKDDRLGFFLESDLSVFSII</sequence>
<evidence type="ECO:0000313" key="2">
    <source>
        <dbReference type="Proteomes" id="UP001172386"/>
    </source>
</evidence>
<reference evidence="1" key="1">
    <citation type="submission" date="2022-10" db="EMBL/GenBank/DDBJ databases">
        <title>Culturing micro-colonial fungi from biological soil crusts in the Mojave desert and describing Neophaeococcomyces mojavensis, and introducing the new genera and species Taxawa tesnikishii.</title>
        <authorList>
            <person name="Kurbessoian T."/>
            <person name="Stajich J.E."/>
        </authorList>
    </citation>
    <scope>NUCLEOTIDE SEQUENCE</scope>
    <source>
        <strain evidence="1">JES_112</strain>
    </source>
</reference>
<gene>
    <name evidence="1" type="ORF">H2198_004085</name>
</gene>
<protein>
    <submittedName>
        <fullName evidence="1">Uncharacterized protein</fullName>
    </submittedName>
</protein>
<evidence type="ECO:0000313" key="1">
    <source>
        <dbReference type="EMBL" id="KAJ9657778.1"/>
    </source>
</evidence>
<organism evidence="1 2">
    <name type="scientific">Neophaeococcomyces mojaviensis</name>
    <dbReference type="NCBI Taxonomy" id="3383035"/>
    <lineage>
        <taxon>Eukaryota</taxon>
        <taxon>Fungi</taxon>
        <taxon>Dikarya</taxon>
        <taxon>Ascomycota</taxon>
        <taxon>Pezizomycotina</taxon>
        <taxon>Eurotiomycetes</taxon>
        <taxon>Chaetothyriomycetidae</taxon>
        <taxon>Chaetothyriales</taxon>
        <taxon>Chaetothyriales incertae sedis</taxon>
        <taxon>Neophaeococcomyces</taxon>
    </lineage>
</organism>
<proteinExistence type="predicted"/>
<comment type="caution">
    <text evidence="1">The sequence shown here is derived from an EMBL/GenBank/DDBJ whole genome shotgun (WGS) entry which is preliminary data.</text>
</comment>
<dbReference type="EMBL" id="JAPDRQ010000059">
    <property type="protein sequence ID" value="KAJ9657778.1"/>
    <property type="molecule type" value="Genomic_DNA"/>
</dbReference>
<name>A0ACC3A9I4_9EURO</name>
<accession>A0ACC3A9I4</accession>
<keyword evidence="2" id="KW-1185">Reference proteome</keyword>